<feature type="non-terminal residue" evidence="1">
    <location>
        <position position="431"/>
    </location>
</feature>
<sequence>TVIKGLYFIVTPPLGLGKSLSYSLLRFIGGKLRPLLLIIFQKEKKMGKRVTNGEIPSSFRDPSGFLFLRDGLIHRQVNTVYKENYDHLINSGLYKTLVDAELLIPHDEADVGYAKSDKAYKIIKPELIPFISFPYEWCFSQLKDAALTTLKIQRTSFNFGMSLKDCSTYNIQFRKGKPIFIDTLSFEKYRQGQPWVAYRQFCQHFLAPLALMSYKDIRLNQLFRVYIDGVPLDLTSSLLPFRSRFVFSLLSHLYLHAKSQKHFADKPIDMSCHKMSRMGFLGLIDNLESTIKKLKWTPRGTEWADYYQDTNYSSGALHHKKQIVAEFLDKINPKSVWDLGANVGIFSRIASDKGIQTISFDIDPAAVEKNYLECVERNETNILPLLLDLTNPSPGIGWENQERTSLLERGSADTVLALALIHHLAISNNLP</sequence>
<reference evidence="1" key="1">
    <citation type="journal article" date="2014" name="Front. Microbiol.">
        <title>High frequency of phylogenetically diverse reductive dehalogenase-homologous genes in deep subseafloor sedimentary metagenomes.</title>
        <authorList>
            <person name="Kawai M."/>
            <person name="Futagami T."/>
            <person name="Toyoda A."/>
            <person name="Takaki Y."/>
            <person name="Nishi S."/>
            <person name="Hori S."/>
            <person name="Arai W."/>
            <person name="Tsubouchi T."/>
            <person name="Morono Y."/>
            <person name="Uchiyama I."/>
            <person name="Ito T."/>
            <person name="Fujiyama A."/>
            <person name="Inagaki F."/>
            <person name="Takami H."/>
        </authorList>
    </citation>
    <scope>NUCLEOTIDE SEQUENCE</scope>
    <source>
        <strain evidence="1">Expedition CK06-06</strain>
    </source>
</reference>
<feature type="non-terminal residue" evidence="1">
    <location>
        <position position="1"/>
    </location>
</feature>
<gene>
    <name evidence="1" type="ORF">S12H4_14569</name>
</gene>
<dbReference type="AlphaFoldDB" id="X1T5M8"/>
<protein>
    <submittedName>
        <fullName evidence="1">Uncharacterized protein</fullName>
    </submittedName>
</protein>
<comment type="caution">
    <text evidence="1">The sequence shown here is derived from an EMBL/GenBank/DDBJ whole genome shotgun (WGS) entry which is preliminary data.</text>
</comment>
<name>X1T5M8_9ZZZZ</name>
<accession>X1T5M8</accession>
<dbReference type="SUPFAM" id="SSF53335">
    <property type="entry name" value="S-adenosyl-L-methionine-dependent methyltransferases"/>
    <property type="match status" value="1"/>
</dbReference>
<dbReference type="Gene3D" id="3.40.50.150">
    <property type="entry name" value="Vaccinia Virus protein VP39"/>
    <property type="match status" value="1"/>
</dbReference>
<evidence type="ECO:0000313" key="1">
    <source>
        <dbReference type="EMBL" id="GAI82895.1"/>
    </source>
</evidence>
<organism evidence="1">
    <name type="scientific">marine sediment metagenome</name>
    <dbReference type="NCBI Taxonomy" id="412755"/>
    <lineage>
        <taxon>unclassified sequences</taxon>
        <taxon>metagenomes</taxon>
        <taxon>ecological metagenomes</taxon>
    </lineage>
</organism>
<proteinExistence type="predicted"/>
<dbReference type="CDD" id="cd02440">
    <property type="entry name" value="AdoMet_MTases"/>
    <property type="match status" value="1"/>
</dbReference>
<dbReference type="EMBL" id="BARW01006950">
    <property type="protein sequence ID" value="GAI82895.1"/>
    <property type="molecule type" value="Genomic_DNA"/>
</dbReference>
<dbReference type="InterPro" id="IPR029063">
    <property type="entry name" value="SAM-dependent_MTases_sf"/>
</dbReference>